<dbReference type="InterPro" id="IPR000644">
    <property type="entry name" value="CBS_dom"/>
</dbReference>
<dbReference type="AlphaFoldDB" id="A0A0M4MA54"/>
<dbReference type="InterPro" id="IPR044725">
    <property type="entry name" value="CBSX3_CBS_dom"/>
</dbReference>
<dbReference type="SMART" id="SM00116">
    <property type="entry name" value="CBS"/>
    <property type="match status" value="2"/>
</dbReference>
<dbReference type="STRING" id="361183.AMC99_02528"/>
<dbReference type="PANTHER" id="PTHR43080">
    <property type="entry name" value="CBS DOMAIN-CONTAINING PROTEIN CBSX3, MITOCHONDRIAL"/>
    <property type="match status" value="1"/>
</dbReference>
<sequence length="143" mass="15660">MDIAGIVQNRSNADIVSCDVSTKVHDAIRLLAEKRIGALPVTEGGRVVGIFSERDVIYRLAEEGEMCLSRQVGQVMTAPAITVESGTKIDEALSLMTRRRIRHLPVMDNGAMSGFISIGDLVKSRMDEVQHEADAMRSYIQTA</sequence>
<dbReference type="Proteomes" id="UP000057938">
    <property type="component" value="Chromosome"/>
</dbReference>
<evidence type="ECO:0000256" key="1">
    <source>
        <dbReference type="ARBA" id="ARBA00023122"/>
    </source>
</evidence>
<feature type="domain" description="CBS" evidence="3">
    <location>
        <begin position="76"/>
        <end position="133"/>
    </location>
</feature>
<proteinExistence type="predicted"/>
<keyword evidence="1 2" id="KW-0129">CBS domain</keyword>
<feature type="domain" description="CBS" evidence="3">
    <location>
        <begin position="8"/>
        <end position="66"/>
    </location>
</feature>
<dbReference type="EMBL" id="CP012669">
    <property type="protein sequence ID" value="ALE17801.1"/>
    <property type="molecule type" value="Genomic_DNA"/>
</dbReference>
<dbReference type="PANTHER" id="PTHR43080:SF2">
    <property type="entry name" value="CBS DOMAIN-CONTAINING PROTEIN"/>
    <property type="match status" value="1"/>
</dbReference>
<gene>
    <name evidence="4" type="ORF">AMC99_02528</name>
</gene>
<evidence type="ECO:0000313" key="5">
    <source>
        <dbReference type="Proteomes" id="UP000057938"/>
    </source>
</evidence>
<keyword evidence="5" id="KW-1185">Reference proteome</keyword>
<reference evidence="4 5" key="1">
    <citation type="submission" date="2015-09" db="EMBL/GenBank/DDBJ databases">
        <title>Complete genome sequence of a benzo[a]pyrene-degrading bacterium Altererythrobacter epoxidivorans CGMCC 1.7731T.</title>
        <authorList>
            <person name="Li Z."/>
            <person name="Cheng H."/>
            <person name="Huo Y."/>
            <person name="Xu X."/>
        </authorList>
    </citation>
    <scope>NUCLEOTIDE SEQUENCE [LARGE SCALE GENOMIC DNA]</scope>
    <source>
        <strain evidence="4 5">CGMCC 1.7731</strain>
    </source>
</reference>
<accession>A0A0M4MA54</accession>
<protein>
    <recommendedName>
        <fullName evidence="3">CBS domain-containing protein</fullName>
    </recommendedName>
</protein>
<evidence type="ECO:0000256" key="2">
    <source>
        <dbReference type="PROSITE-ProRule" id="PRU00703"/>
    </source>
</evidence>
<evidence type="ECO:0000259" key="3">
    <source>
        <dbReference type="PROSITE" id="PS51371"/>
    </source>
</evidence>
<dbReference type="RefSeq" id="WP_061928024.1">
    <property type="nucleotide sequence ID" value="NZ_CP012669.1"/>
</dbReference>
<dbReference type="OrthoDB" id="9807125at2"/>
<dbReference type="InterPro" id="IPR046342">
    <property type="entry name" value="CBS_dom_sf"/>
</dbReference>
<organism evidence="4 5">
    <name type="scientific">Altererythrobacter epoxidivorans</name>
    <dbReference type="NCBI Taxonomy" id="361183"/>
    <lineage>
        <taxon>Bacteria</taxon>
        <taxon>Pseudomonadati</taxon>
        <taxon>Pseudomonadota</taxon>
        <taxon>Alphaproteobacteria</taxon>
        <taxon>Sphingomonadales</taxon>
        <taxon>Erythrobacteraceae</taxon>
        <taxon>Altererythrobacter</taxon>
    </lineage>
</organism>
<dbReference type="SUPFAM" id="SSF54631">
    <property type="entry name" value="CBS-domain pair"/>
    <property type="match status" value="1"/>
</dbReference>
<dbReference type="InterPro" id="IPR051257">
    <property type="entry name" value="Diverse_CBS-Domain"/>
</dbReference>
<dbReference type="Pfam" id="PF00571">
    <property type="entry name" value="CBS"/>
    <property type="match status" value="2"/>
</dbReference>
<dbReference type="Gene3D" id="3.10.580.10">
    <property type="entry name" value="CBS-domain"/>
    <property type="match status" value="1"/>
</dbReference>
<name>A0A0M4MA54_9SPHN</name>
<dbReference type="PROSITE" id="PS51371">
    <property type="entry name" value="CBS"/>
    <property type="match status" value="2"/>
</dbReference>
<evidence type="ECO:0000313" key="4">
    <source>
        <dbReference type="EMBL" id="ALE17801.1"/>
    </source>
</evidence>
<dbReference type="KEGG" id="aep:AMC99_02528"/>
<dbReference type="PATRIC" id="fig|361183.4.peg.2484"/>
<dbReference type="CDD" id="cd04623">
    <property type="entry name" value="CBS_pair_bac_euk"/>
    <property type="match status" value="1"/>
</dbReference>